<accession>A0A8T3YPM8</accession>
<evidence type="ECO:0000256" key="2">
    <source>
        <dbReference type="ARBA" id="ARBA00021121"/>
    </source>
</evidence>
<dbReference type="PROSITE" id="PS52002">
    <property type="entry name" value="SM"/>
    <property type="match status" value="1"/>
</dbReference>
<dbReference type="GO" id="GO:0000398">
    <property type="term" value="P:mRNA splicing, via spliceosome"/>
    <property type="evidence" value="ECO:0007669"/>
    <property type="project" value="InterPro"/>
</dbReference>
<keyword evidence="3" id="KW-0687">Ribonucleoprotein</keyword>
<dbReference type="GO" id="GO:0003723">
    <property type="term" value="F:RNA binding"/>
    <property type="evidence" value="ECO:0007669"/>
    <property type="project" value="InterPro"/>
</dbReference>
<comment type="caution">
    <text evidence="5">The sequence shown here is derived from an EMBL/GenBank/DDBJ whole genome shotgun (WGS) entry which is preliminary data.</text>
</comment>
<evidence type="ECO:0000259" key="4">
    <source>
        <dbReference type="PROSITE" id="PS52002"/>
    </source>
</evidence>
<dbReference type="SUPFAM" id="SSF50182">
    <property type="entry name" value="Sm-like ribonucleoproteins"/>
    <property type="match status" value="1"/>
</dbReference>
<dbReference type="InterPro" id="IPR016487">
    <property type="entry name" value="Lsm6/sSmF"/>
</dbReference>
<dbReference type="Pfam" id="PF01423">
    <property type="entry name" value="LSM"/>
    <property type="match status" value="1"/>
</dbReference>
<dbReference type="GO" id="GO:1990904">
    <property type="term" value="C:ribonucleoprotein complex"/>
    <property type="evidence" value="ECO:0007669"/>
    <property type="project" value="UniProtKB-KW"/>
</dbReference>
<dbReference type="PANTHER" id="PTHR11021:SF0">
    <property type="entry name" value="SMALL NUCLEAR RIBONUCLEOPROTEIN F"/>
    <property type="match status" value="1"/>
</dbReference>
<sequence length="76" mass="8436">MNEKVSNRPFDLLSDSIGKPVLVELKENTAVRGTLKAFDIHMNLVLEDAEKLVGGEPKNRYGKMLLRGDTVLLISP</sequence>
<dbReference type="AlphaFoldDB" id="A0A8T3YPM8"/>
<feature type="domain" description="Sm" evidence="4">
    <location>
        <begin position="8"/>
        <end position="76"/>
    </location>
</feature>
<reference evidence="5" key="1">
    <citation type="submission" date="2020-07" db="EMBL/GenBank/DDBJ databases">
        <title>Huge and variable diversity of episymbiotic CPR bacteria and DPANN archaea in groundwater ecosystems.</title>
        <authorList>
            <person name="He C.Y."/>
            <person name="Keren R."/>
            <person name="Whittaker M."/>
            <person name="Farag I.F."/>
            <person name="Doudna J."/>
            <person name="Cate J.H.D."/>
            <person name="Banfield J.F."/>
        </authorList>
    </citation>
    <scope>NUCLEOTIDE SEQUENCE</scope>
    <source>
        <strain evidence="5">NC_groundwater_1296_Ag_S-0.2um_52_80</strain>
    </source>
</reference>
<dbReference type="PANTHER" id="PTHR11021">
    <property type="entry name" value="SMALL NUCLEAR RIBONUCLEOPROTEIN F SNRNP-F"/>
    <property type="match status" value="1"/>
</dbReference>
<dbReference type="SMART" id="SM00651">
    <property type="entry name" value="Sm"/>
    <property type="match status" value="1"/>
</dbReference>
<protein>
    <recommendedName>
        <fullName evidence="2">Putative snRNP Sm-like protein</fullName>
    </recommendedName>
</protein>
<evidence type="ECO:0000313" key="6">
    <source>
        <dbReference type="Proteomes" id="UP000732298"/>
    </source>
</evidence>
<dbReference type="CDD" id="cd01731">
    <property type="entry name" value="archaeal_Sm1"/>
    <property type="match status" value="1"/>
</dbReference>
<organism evidence="5 6">
    <name type="scientific">Candidatus Iainarchaeum sp</name>
    <dbReference type="NCBI Taxonomy" id="3101447"/>
    <lineage>
        <taxon>Archaea</taxon>
        <taxon>Candidatus Iainarchaeota</taxon>
        <taxon>Candidatus Iainarchaeia</taxon>
        <taxon>Candidatus Iainarchaeales</taxon>
        <taxon>Candidatus Iainarchaeaceae</taxon>
        <taxon>Candidatus Iainarchaeum</taxon>
    </lineage>
</organism>
<proteinExistence type="inferred from homology"/>
<name>A0A8T3YPM8_9ARCH</name>
<evidence type="ECO:0000256" key="1">
    <source>
        <dbReference type="ARBA" id="ARBA00006850"/>
    </source>
</evidence>
<dbReference type="InterPro" id="IPR022901">
    <property type="entry name" value="snRNP_Sm-like_arc"/>
</dbReference>
<dbReference type="EMBL" id="JACQPB010000040">
    <property type="protein sequence ID" value="MBI4210701.1"/>
    <property type="molecule type" value="Genomic_DNA"/>
</dbReference>
<dbReference type="InterPro" id="IPR010920">
    <property type="entry name" value="LSM_dom_sf"/>
</dbReference>
<dbReference type="Gene3D" id="2.30.30.100">
    <property type="match status" value="1"/>
</dbReference>
<gene>
    <name evidence="5" type="ORF">HY544_04320</name>
</gene>
<dbReference type="InterPro" id="IPR001163">
    <property type="entry name" value="Sm_dom_euk/arc"/>
</dbReference>
<evidence type="ECO:0000256" key="3">
    <source>
        <dbReference type="ARBA" id="ARBA00023274"/>
    </source>
</evidence>
<dbReference type="Proteomes" id="UP000732298">
    <property type="component" value="Unassembled WGS sequence"/>
</dbReference>
<dbReference type="InterPro" id="IPR047575">
    <property type="entry name" value="Sm"/>
</dbReference>
<evidence type="ECO:0000313" key="5">
    <source>
        <dbReference type="EMBL" id="MBI4210701.1"/>
    </source>
</evidence>
<comment type="similarity">
    <text evidence="1">Belongs to the snRNP Sm proteins family.</text>
</comment>